<proteinExistence type="predicted"/>
<feature type="transmembrane region" description="Helical" evidence="1">
    <location>
        <begin position="85"/>
        <end position="111"/>
    </location>
</feature>
<evidence type="ECO:0000313" key="2">
    <source>
        <dbReference type="EMBL" id="BDU17922.1"/>
    </source>
</evidence>
<dbReference type="RefSeq" id="WP_281779814.1">
    <property type="nucleotide sequence ID" value="NZ_AP027041.1"/>
</dbReference>
<keyword evidence="3" id="KW-1185">Reference proteome</keyword>
<keyword evidence="1" id="KW-0812">Transmembrane</keyword>
<gene>
    <name evidence="2" type="ORF">LA521A_31230</name>
</gene>
<sequence length="143" mass="14503">MKRIAHAVVAGAIFGLGLAVSGMTSPGKVLNFLDVAGDWDPSLALVMGAALAVATPGFAWLRRRGCTLDGGALPAPPGTRIDRRLLIGSALFGIGWGIAGYCPGPALANLAHGGADAIVFVVAMLAGSQLARFALPAERRSGR</sequence>
<feature type="transmembrane region" description="Helical" evidence="1">
    <location>
        <begin position="43"/>
        <end position="61"/>
    </location>
</feature>
<keyword evidence="1" id="KW-0472">Membrane</keyword>
<dbReference type="Proteomes" id="UP001317822">
    <property type="component" value="Chromosome"/>
</dbReference>
<protein>
    <submittedName>
        <fullName evidence="2">YeeE/YedE family protein</fullName>
    </submittedName>
</protein>
<dbReference type="Pfam" id="PF20398">
    <property type="entry name" value="DUF6691"/>
    <property type="match status" value="1"/>
</dbReference>
<evidence type="ECO:0000256" key="1">
    <source>
        <dbReference type="SAM" id="Phobius"/>
    </source>
</evidence>
<name>A0ABM8DH26_9GAMM</name>
<keyword evidence="1" id="KW-1133">Transmembrane helix</keyword>
<evidence type="ECO:0000313" key="3">
    <source>
        <dbReference type="Proteomes" id="UP001317822"/>
    </source>
</evidence>
<organism evidence="2 3">
    <name type="scientific">Lysobacter auxotrophicus</name>
    <dbReference type="NCBI Taxonomy" id="2992573"/>
    <lineage>
        <taxon>Bacteria</taxon>
        <taxon>Pseudomonadati</taxon>
        <taxon>Pseudomonadota</taxon>
        <taxon>Gammaproteobacteria</taxon>
        <taxon>Lysobacterales</taxon>
        <taxon>Lysobacteraceae</taxon>
        <taxon>Lysobacter</taxon>
    </lineage>
</organism>
<reference evidence="2 3" key="1">
    <citation type="journal article" date="2023" name="Int. J. Syst. Evol. Microbiol.">
        <title>Physiological and genomic analyses of cobalamin (vitamin B12)-auxotrophy of Lysobacter auxotrophicus sp. nov., a methionine-auxotrophic chitinolytic bacterium isolated from chitin-treated soil.</title>
        <authorList>
            <person name="Saito A."/>
            <person name="Dohra H."/>
            <person name="Hamada M."/>
            <person name="Moriuchi R."/>
            <person name="Kotsuchibashi Y."/>
            <person name="Mori K."/>
        </authorList>
    </citation>
    <scope>NUCLEOTIDE SEQUENCE [LARGE SCALE GENOMIC DNA]</scope>
    <source>
        <strain evidence="2 3">5-21a</strain>
    </source>
</reference>
<feature type="transmembrane region" description="Helical" evidence="1">
    <location>
        <begin position="117"/>
        <end position="135"/>
    </location>
</feature>
<dbReference type="InterPro" id="IPR046513">
    <property type="entry name" value="DUF6691"/>
</dbReference>
<accession>A0ABM8DH26</accession>
<dbReference type="EMBL" id="AP027041">
    <property type="protein sequence ID" value="BDU17922.1"/>
    <property type="molecule type" value="Genomic_DNA"/>
</dbReference>